<feature type="coiled-coil region" evidence="1">
    <location>
        <begin position="592"/>
        <end position="619"/>
    </location>
</feature>
<keyword evidence="1" id="KW-0175">Coiled coil</keyword>
<dbReference type="EMBL" id="CATOUU010000108">
    <property type="protein sequence ID" value="CAI9916484.1"/>
    <property type="molecule type" value="Genomic_DNA"/>
</dbReference>
<name>A0AA86NCF8_9EUKA</name>
<feature type="region of interest" description="Disordered" evidence="2">
    <location>
        <begin position="431"/>
        <end position="453"/>
    </location>
</feature>
<dbReference type="AlphaFoldDB" id="A0AA86NCF8"/>
<comment type="caution">
    <text evidence="3">The sequence shown here is derived from an EMBL/GenBank/DDBJ whole genome shotgun (WGS) entry which is preliminary data.</text>
</comment>
<feature type="compositionally biased region" description="Basic and acidic residues" evidence="2">
    <location>
        <begin position="292"/>
        <end position="320"/>
    </location>
</feature>
<evidence type="ECO:0000256" key="1">
    <source>
        <dbReference type="SAM" id="Coils"/>
    </source>
</evidence>
<reference evidence="3" key="1">
    <citation type="submission" date="2023-06" db="EMBL/GenBank/DDBJ databases">
        <authorList>
            <person name="Kurt Z."/>
        </authorList>
    </citation>
    <scope>NUCLEOTIDE SEQUENCE</scope>
</reference>
<organism evidence="3">
    <name type="scientific">Hexamita inflata</name>
    <dbReference type="NCBI Taxonomy" id="28002"/>
    <lineage>
        <taxon>Eukaryota</taxon>
        <taxon>Metamonada</taxon>
        <taxon>Diplomonadida</taxon>
        <taxon>Hexamitidae</taxon>
        <taxon>Hexamitinae</taxon>
        <taxon>Hexamita</taxon>
    </lineage>
</organism>
<feature type="compositionally biased region" description="Polar residues" evidence="2">
    <location>
        <begin position="321"/>
        <end position="345"/>
    </location>
</feature>
<protein>
    <submittedName>
        <fullName evidence="4">Hypothetical_protein</fullName>
    </submittedName>
</protein>
<feature type="region of interest" description="Disordered" evidence="2">
    <location>
        <begin position="288"/>
        <end position="361"/>
    </location>
</feature>
<gene>
    <name evidence="4" type="ORF">HINF_LOCUS19858</name>
    <name evidence="3" type="ORF">HINF_LOCUS4129</name>
</gene>
<sequence>MKGNNVDLKTVRSDIRDSILRSDFSAQIQKLRSDFVSFPVNYLSYVFSRVEQQQQGNNPQQILIISIQELLDFLVYSPDLSPCILSTILSISCESYLSHFRSLFLQTDHSILDKYFFGPERLSQFQTSQNKINQIKQIDSKTKVETTPLVKELFQGVFYFKFLINLDSDYSDLSFLQFASKFVQSDSNANSEFMDSFIIFNCIDQLLQKRITQDNYNVIQQCLLNVEQIINQNAEIKPDRENIYLKKQMDGFKSILKEIEEKMPQSNQIKVTETIENKSKTDQKVLSTLQKEQLENKTKQSGKEDKTRKENAGKPTEIKQTENQVINHDNSVNNKQNEQKLSNTKPAEIKNFRNDSMGKTTNKQINTQMNEKQTKRQNIQIQQDISNQFTEHGSINIQIDPPIIDIKIEPENKSKGNQNSKTNQQNMIVKNKSSELPYKSNKNQTSNSKQIQKDIPKYHDTQTQATLHKSTEDVQTHRPKSAEVEITMLRTQQISTNNTHNDDIARSYSNPQDTSEVVDITEFLGNPFNENQFKQPPQIFQPNLPLTFEQFQPFGPGMPDFNASFDPFQQYTYQQPYQLEQPPGLPPCKNEVITLEKEVNNAEYSLQLLEKKLEIKRIEFLEGEPIVQKLDNGKEKLIIKVAIKINEIKNILVIE</sequence>
<reference evidence="4 5" key="2">
    <citation type="submission" date="2024-07" db="EMBL/GenBank/DDBJ databases">
        <authorList>
            <person name="Akdeniz Z."/>
        </authorList>
    </citation>
    <scope>NUCLEOTIDE SEQUENCE [LARGE SCALE GENOMIC DNA]</scope>
</reference>
<dbReference type="EMBL" id="CAXDID020000053">
    <property type="protein sequence ID" value="CAL6005932.1"/>
    <property type="molecule type" value="Genomic_DNA"/>
</dbReference>
<proteinExistence type="predicted"/>
<evidence type="ECO:0000313" key="5">
    <source>
        <dbReference type="Proteomes" id="UP001642409"/>
    </source>
</evidence>
<evidence type="ECO:0000256" key="2">
    <source>
        <dbReference type="SAM" id="MobiDB-lite"/>
    </source>
</evidence>
<keyword evidence="5" id="KW-1185">Reference proteome</keyword>
<evidence type="ECO:0000313" key="4">
    <source>
        <dbReference type="EMBL" id="CAL6005932.1"/>
    </source>
</evidence>
<accession>A0AA86NCF8</accession>
<feature type="compositionally biased region" description="Polar residues" evidence="2">
    <location>
        <begin position="440"/>
        <end position="450"/>
    </location>
</feature>
<evidence type="ECO:0000313" key="3">
    <source>
        <dbReference type="EMBL" id="CAI9916484.1"/>
    </source>
</evidence>
<dbReference type="Proteomes" id="UP001642409">
    <property type="component" value="Unassembled WGS sequence"/>
</dbReference>